<evidence type="ECO:0000256" key="14">
    <source>
        <dbReference type="ARBA" id="ARBA00048247"/>
    </source>
</evidence>
<evidence type="ECO:0000256" key="8">
    <source>
        <dbReference type="ARBA" id="ARBA00022842"/>
    </source>
</evidence>
<dbReference type="EC" id="2.3.1.157" evidence="17"/>
<evidence type="ECO:0000256" key="10">
    <source>
        <dbReference type="ARBA" id="ARBA00022984"/>
    </source>
</evidence>
<comment type="subcellular location">
    <subcellularLocation>
        <location evidence="17">Cytoplasm</location>
    </subcellularLocation>
</comment>
<feature type="active site" description="Proton acceptor" evidence="17">
    <location>
        <position position="348"/>
    </location>
</feature>
<keyword evidence="3 17" id="KW-0963">Cytoplasm</keyword>
<accession>A0A5B0DUF7</accession>
<evidence type="ECO:0000256" key="6">
    <source>
        <dbReference type="ARBA" id="ARBA00022723"/>
    </source>
</evidence>
<comment type="cofactor">
    <cofactor evidence="17">
        <name>Mg(2+)</name>
        <dbReference type="ChEBI" id="CHEBI:18420"/>
    </cofactor>
    <text evidence="17">Binds 1 Mg(2+) ion per subunit.</text>
</comment>
<dbReference type="NCBIfam" id="NF010933">
    <property type="entry name" value="PRK14353.1"/>
    <property type="match status" value="1"/>
</dbReference>
<evidence type="ECO:0000256" key="17">
    <source>
        <dbReference type="HAMAP-Rule" id="MF_01631"/>
    </source>
</evidence>
<feature type="binding site" evidence="17">
    <location>
        <position position="318"/>
    </location>
    <ligand>
        <name>UDP-N-acetyl-alpha-D-glucosamine</name>
        <dbReference type="ChEBI" id="CHEBI:57705"/>
    </ligand>
</feature>
<evidence type="ECO:0000256" key="7">
    <source>
        <dbReference type="ARBA" id="ARBA00022737"/>
    </source>
</evidence>
<comment type="pathway">
    <text evidence="17">Nucleotide-sugar biosynthesis; UDP-N-acetyl-alpha-D-glucosamine biosynthesis; N-acetyl-alpha-D-glucosamine 1-phosphate from alpha-D-glucosamine 6-phosphate (route II): step 2/2.</text>
</comment>
<evidence type="ECO:0000256" key="1">
    <source>
        <dbReference type="ARBA" id="ARBA00007707"/>
    </source>
</evidence>
<dbReference type="Proteomes" id="UP000324738">
    <property type="component" value="Unassembled WGS sequence"/>
</dbReference>
<feature type="binding site" evidence="17">
    <location>
        <begin position="10"/>
        <end position="13"/>
    </location>
    <ligand>
        <name>UDP-N-acetyl-alpha-D-glucosamine</name>
        <dbReference type="ChEBI" id="CHEBI:57705"/>
    </ligand>
</feature>
<keyword evidence="9 17" id="KW-0133">Cell shape</keyword>
<keyword evidence="12 17" id="KW-0012">Acyltransferase</keyword>
<dbReference type="InterPro" id="IPR018357">
    <property type="entry name" value="Hexapep_transf_CS"/>
</dbReference>
<dbReference type="AlphaFoldDB" id="A0A5B0DUF7"/>
<dbReference type="GO" id="GO:0000287">
    <property type="term" value="F:magnesium ion binding"/>
    <property type="evidence" value="ECO:0007669"/>
    <property type="project" value="UniProtKB-UniRule"/>
</dbReference>
<feature type="binding site" evidence="17">
    <location>
        <position position="24"/>
    </location>
    <ligand>
        <name>UDP-N-acetyl-alpha-D-glucosamine</name>
        <dbReference type="ChEBI" id="CHEBI:57705"/>
    </ligand>
</feature>
<dbReference type="InterPro" id="IPR025877">
    <property type="entry name" value="MobA-like_NTP_Trfase"/>
</dbReference>
<dbReference type="PROSITE" id="PS00101">
    <property type="entry name" value="HEXAPEP_TRANSFERASES"/>
    <property type="match status" value="1"/>
</dbReference>
<evidence type="ECO:0000256" key="2">
    <source>
        <dbReference type="ARBA" id="ARBA00007947"/>
    </source>
</evidence>
<evidence type="ECO:0000256" key="5">
    <source>
        <dbReference type="ARBA" id="ARBA00022695"/>
    </source>
</evidence>
<dbReference type="GO" id="GO:0071555">
    <property type="term" value="P:cell wall organization"/>
    <property type="evidence" value="ECO:0007669"/>
    <property type="project" value="UniProtKB-KW"/>
</dbReference>
<dbReference type="InterPro" id="IPR050065">
    <property type="entry name" value="GlmU-like"/>
</dbReference>
<dbReference type="EMBL" id="VTWH01000002">
    <property type="protein sequence ID" value="KAA0970447.1"/>
    <property type="molecule type" value="Genomic_DNA"/>
</dbReference>
<dbReference type="UniPathway" id="UPA00113">
    <property type="reaction ID" value="UER00532"/>
</dbReference>
<keyword evidence="5 17" id="KW-0548">Nucleotidyltransferase</keyword>
<feature type="binding site" evidence="17">
    <location>
        <position position="425"/>
    </location>
    <ligand>
        <name>acetyl-CoA</name>
        <dbReference type="ChEBI" id="CHEBI:57288"/>
    </ligand>
</feature>
<feature type="region of interest" description="N-acetyltransferase" evidence="17">
    <location>
        <begin position="253"/>
        <end position="455"/>
    </location>
</feature>
<evidence type="ECO:0000313" key="20">
    <source>
        <dbReference type="Proteomes" id="UP000324738"/>
    </source>
</evidence>
<feature type="binding site" evidence="17">
    <location>
        <position position="172"/>
    </location>
    <ligand>
        <name>UDP-N-acetyl-alpha-D-glucosamine</name>
        <dbReference type="ChEBI" id="CHEBI:57705"/>
    </ligand>
</feature>
<dbReference type="GO" id="GO:0008360">
    <property type="term" value="P:regulation of cell shape"/>
    <property type="evidence" value="ECO:0007669"/>
    <property type="project" value="UniProtKB-KW"/>
</dbReference>
<evidence type="ECO:0000256" key="4">
    <source>
        <dbReference type="ARBA" id="ARBA00022679"/>
    </source>
</evidence>
<dbReference type="GO" id="GO:0006048">
    <property type="term" value="P:UDP-N-acetylglucosamine biosynthetic process"/>
    <property type="evidence" value="ECO:0007669"/>
    <property type="project" value="UniProtKB-UniPathway"/>
</dbReference>
<dbReference type="InterPro" id="IPR011004">
    <property type="entry name" value="Trimer_LpxA-like_sf"/>
</dbReference>
<comment type="similarity">
    <text evidence="2 17">In the N-terminal section; belongs to the N-acetylglucosamine-1-phosphate uridyltransferase family.</text>
</comment>
<dbReference type="GO" id="GO:0019134">
    <property type="term" value="F:glucosamine-1-phosphate N-acetyltransferase activity"/>
    <property type="evidence" value="ECO:0007669"/>
    <property type="project" value="UniProtKB-UniRule"/>
</dbReference>
<feature type="binding site" evidence="17">
    <location>
        <position position="229"/>
    </location>
    <ligand>
        <name>UDP-N-acetyl-alpha-D-glucosamine</name>
        <dbReference type="ChEBI" id="CHEBI:57705"/>
    </ligand>
</feature>
<feature type="binding site" evidence="17">
    <location>
        <position position="107"/>
    </location>
    <ligand>
        <name>Mg(2+)</name>
        <dbReference type="ChEBI" id="CHEBI:18420"/>
    </ligand>
</feature>
<feature type="binding site" evidence="17">
    <location>
        <position position="143"/>
    </location>
    <ligand>
        <name>UDP-N-acetyl-alpha-D-glucosamine</name>
        <dbReference type="ChEBI" id="CHEBI:57705"/>
    </ligand>
</feature>
<feature type="binding site" evidence="17">
    <location>
        <begin position="371"/>
        <end position="372"/>
    </location>
    <ligand>
        <name>acetyl-CoA</name>
        <dbReference type="ChEBI" id="CHEBI:57288"/>
    </ligand>
</feature>
<feature type="region of interest" description="Pyrophosphorylase" evidence="17">
    <location>
        <begin position="1"/>
        <end position="231"/>
    </location>
</feature>
<feature type="binding site" evidence="17">
    <location>
        <position position="408"/>
    </location>
    <ligand>
        <name>acetyl-CoA</name>
        <dbReference type="ChEBI" id="CHEBI:57288"/>
    </ligand>
</feature>
<keyword evidence="4 17" id="KW-0808">Transferase</keyword>
<comment type="pathway">
    <text evidence="17">Nucleotide-sugar biosynthesis; UDP-N-acetyl-alpha-D-glucosamine biosynthesis; UDP-N-acetyl-alpha-D-glucosamine from N-acetyl-alpha-D-glucosamine 1-phosphate: step 1/1.</text>
</comment>
<dbReference type="OrthoDB" id="9775031at2"/>
<comment type="catalytic activity">
    <reaction evidence="15 17">
        <text>N-acetyl-alpha-D-glucosamine 1-phosphate + UTP + H(+) = UDP-N-acetyl-alpha-D-glucosamine + diphosphate</text>
        <dbReference type="Rhea" id="RHEA:13509"/>
        <dbReference type="ChEBI" id="CHEBI:15378"/>
        <dbReference type="ChEBI" id="CHEBI:33019"/>
        <dbReference type="ChEBI" id="CHEBI:46398"/>
        <dbReference type="ChEBI" id="CHEBI:57705"/>
        <dbReference type="ChEBI" id="CHEBI:57776"/>
        <dbReference type="EC" id="2.7.7.23"/>
    </reaction>
</comment>
<feature type="binding site" evidence="17">
    <location>
        <position position="336"/>
    </location>
    <ligand>
        <name>UDP-N-acetyl-alpha-D-glucosamine</name>
        <dbReference type="ChEBI" id="CHEBI:57705"/>
    </ligand>
</feature>
<proteinExistence type="inferred from homology"/>
<dbReference type="Gene3D" id="3.90.550.10">
    <property type="entry name" value="Spore Coat Polysaccharide Biosynthesis Protein SpsA, Chain A"/>
    <property type="match status" value="1"/>
</dbReference>
<evidence type="ECO:0000256" key="15">
    <source>
        <dbReference type="ARBA" id="ARBA00048493"/>
    </source>
</evidence>
<keyword evidence="8 17" id="KW-0460">Magnesium</keyword>
<dbReference type="GO" id="GO:0005737">
    <property type="term" value="C:cytoplasm"/>
    <property type="evidence" value="ECO:0007669"/>
    <property type="project" value="UniProtKB-SubCell"/>
</dbReference>
<feature type="binding site" evidence="17">
    <location>
        <position position="229"/>
    </location>
    <ligand>
        <name>Mg(2+)</name>
        <dbReference type="ChEBI" id="CHEBI:18420"/>
    </ligand>
</feature>
<comment type="similarity">
    <text evidence="1 17">In the C-terminal section; belongs to the transferase hexapeptide repeat family.</text>
</comment>
<dbReference type="PANTHER" id="PTHR43584:SF3">
    <property type="entry name" value="BIFUNCTIONAL PROTEIN GLMU"/>
    <property type="match status" value="1"/>
</dbReference>
<dbReference type="GO" id="GO:0016020">
    <property type="term" value="C:membrane"/>
    <property type="evidence" value="ECO:0007669"/>
    <property type="project" value="GOC"/>
</dbReference>
<dbReference type="GO" id="GO:0003977">
    <property type="term" value="F:UDP-N-acetylglucosamine diphosphorylase activity"/>
    <property type="evidence" value="ECO:0007669"/>
    <property type="project" value="UniProtKB-UniRule"/>
</dbReference>
<keyword evidence="20" id="KW-1185">Reference proteome</keyword>
<comment type="catalytic activity">
    <reaction evidence="14 17">
        <text>alpha-D-glucosamine 1-phosphate + acetyl-CoA = N-acetyl-alpha-D-glucosamine 1-phosphate + CoA + H(+)</text>
        <dbReference type="Rhea" id="RHEA:13725"/>
        <dbReference type="ChEBI" id="CHEBI:15378"/>
        <dbReference type="ChEBI" id="CHEBI:57287"/>
        <dbReference type="ChEBI" id="CHEBI:57288"/>
        <dbReference type="ChEBI" id="CHEBI:57776"/>
        <dbReference type="ChEBI" id="CHEBI:58516"/>
        <dbReference type="EC" id="2.3.1.157"/>
    </reaction>
</comment>
<dbReference type="UniPathway" id="UPA00973"/>
<name>A0A5B0DUF7_9HYPH</name>
<feature type="binding site" evidence="17">
    <location>
        <position position="365"/>
    </location>
    <ligand>
        <name>acetyl-CoA</name>
        <dbReference type="ChEBI" id="CHEBI:57288"/>
    </ligand>
</feature>
<dbReference type="EC" id="2.7.7.23" evidence="17"/>
<dbReference type="InterPro" id="IPR038009">
    <property type="entry name" value="GlmU_C_LbH"/>
</dbReference>
<feature type="binding site" evidence="17">
    <location>
        <position position="362"/>
    </location>
    <ligand>
        <name>UDP-N-acetyl-alpha-D-glucosamine</name>
        <dbReference type="ChEBI" id="CHEBI:57705"/>
    </ligand>
</feature>
<feature type="binding site" evidence="17">
    <location>
        <position position="351"/>
    </location>
    <ligand>
        <name>UDP-N-acetyl-alpha-D-glucosamine</name>
        <dbReference type="ChEBI" id="CHEBI:57705"/>
    </ligand>
</feature>
<feature type="domain" description="MobA-like NTP transferase" evidence="18">
    <location>
        <begin position="8"/>
        <end position="134"/>
    </location>
</feature>
<dbReference type="HAMAP" id="MF_01631">
    <property type="entry name" value="GlmU"/>
    <property type="match status" value="1"/>
</dbReference>
<comment type="caution">
    <text evidence="17">Lacks conserved residue(s) required for the propagation of feature annotation.</text>
</comment>
<feature type="binding site" evidence="17">
    <location>
        <begin position="82"/>
        <end position="83"/>
    </location>
    <ligand>
        <name>UDP-N-acetyl-alpha-D-glucosamine</name>
        <dbReference type="ChEBI" id="CHEBI:57705"/>
    </ligand>
</feature>
<keyword evidence="6 17" id="KW-0479">Metal-binding</keyword>
<keyword evidence="7 17" id="KW-0677">Repeat</keyword>
<keyword evidence="13 17" id="KW-0961">Cell wall biogenesis/degradation</keyword>
<comment type="caution">
    <text evidence="19">The sequence shown here is derived from an EMBL/GenBank/DDBJ whole genome shotgun (WGS) entry which is preliminary data.</text>
</comment>
<reference evidence="19 20" key="1">
    <citation type="submission" date="2019-08" db="EMBL/GenBank/DDBJ databases">
        <title>Aureimonas fodiniaquatilis sp. nov., isolated from a coal mine wastewater.</title>
        <authorList>
            <person name="Kim W."/>
        </authorList>
    </citation>
    <scope>NUCLEOTIDE SEQUENCE [LARGE SCALE GENOMIC DNA]</scope>
    <source>
        <strain evidence="19 20">CAU 1482</strain>
    </source>
</reference>
<evidence type="ECO:0000259" key="18">
    <source>
        <dbReference type="Pfam" id="PF12804"/>
    </source>
</evidence>
<dbReference type="InterPro" id="IPR005882">
    <property type="entry name" value="Bifunctional_GlmU"/>
</dbReference>
<keyword evidence="11 17" id="KW-0511">Multifunctional enzyme</keyword>
<evidence type="ECO:0000256" key="9">
    <source>
        <dbReference type="ARBA" id="ARBA00022960"/>
    </source>
</evidence>
<dbReference type="CDD" id="cd03353">
    <property type="entry name" value="LbH_GlmU_C"/>
    <property type="match status" value="1"/>
</dbReference>
<evidence type="ECO:0000256" key="16">
    <source>
        <dbReference type="ARBA" id="ARBA00049628"/>
    </source>
</evidence>
<evidence type="ECO:0000256" key="11">
    <source>
        <dbReference type="ARBA" id="ARBA00023268"/>
    </source>
</evidence>
<evidence type="ECO:0000256" key="12">
    <source>
        <dbReference type="ARBA" id="ARBA00023315"/>
    </source>
</evidence>
<sequence>MKRTCLSIILAAGEGTRMRSARSKVLHTVAGLPLVGHAAAAAVSAGAERLALVTGRDAGDVEKAVAALHPDAKFYHQAERLGTAHAVLAAGAELDHGFDDVLVLFGDTPLLLPETLLSARAALAEGAAVAVLGFHTANPGSYGRLILQNGQLTAIREFKDASDEEKQIGFCNGGIMALAGAHAARLLRSIGNANSKGEYYLTDIVELAHAEGLRVTALEASETELLGVNTPVELAEAEARWQARRREEFMFAGVSMMDPASVFLAYDTQIAAGCRLEPNIVFGPGVSVGENTSIRAFCHIEGASIADNVEIGPFARLRPGTKLADNTKVGNFCETKNASVETGAKINHLSYIGDARIGAGANVGAGTITCNYDGVLKHFTDIGAGAFVGSNSALVAPLSIGDGAYIASGSVVTLDVPADALAIGRGQQVIKPDRGRAIRERNLAAKAAKMAASGK</sequence>
<keyword evidence="10 17" id="KW-0573">Peptidoglycan synthesis</keyword>
<feature type="region of interest" description="Linker" evidence="17">
    <location>
        <begin position="232"/>
        <end position="252"/>
    </location>
</feature>
<dbReference type="RefSeq" id="WP_149299429.1">
    <property type="nucleotide sequence ID" value="NZ_VTWH01000002.1"/>
</dbReference>
<evidence type="ECO:0000256" key="13">
    <source>
        <dbReference type="ARBA" id="ARBA00023316"/>
    </source>
</evidence>
<feature type="binding site" evidence="17">
    <location>
        <position position="390"/>
    </location>
    <ligand>
        <name>acetyl-CoA</name>
        <dbReference type="ChEBI" id="CHEBI:57288"/>
    </ligand>
</feature>
<dbReference type="SUPFAM" id="SSF53448">
    <property type="entry name" value="Nucleotide-diphospho-sugar transferases"/>
    <property type="match status" value="1"/>
</dbReference>
<evidence type="ECO:0000256" key="3">
    <source>
        <dbReference type="ARBA" id="ARBA00022490"/>
    </source>
</evidence>
<evidence type="ECO:0000313" key="19">
    <source>
        <dbReference type="EMBL" id="KAA0970447.1"/>
    </source>
</evidence>
<protein>
    <recommendedName>
        <fullName evidence="17">Bifunctional protein GlmU</fullName>
    </recommendedName>
    <domain>
        <recommendedName>
            <fullName evidence="17">UDP-N-acetylglucosamine pyrophosphorylase</fullName>
            <ecNumber evidence="17">2.7.7.23</ecNumber>
        </recommendedName>
        <alternativeName>
            <fullName evidence="17">N-acetylglucosamine-1-phosphate uridyltransferase</fullName>
        </alternativeName>
    </domain>
    <domain>
        <recommendedName>
            <fullName evidence="17">Glucosamine-1-phosphate N-acetyltransferase</fullName>
            <ecNumber evidence="17">2.3.1.157</ecNumber>
        </recommendedName>
    </domain>
</protein>
<feature type="binding site" evidence="17">
    <location>
        <position position="157"/>
    </location>
    <ligand>
        <name>UDP-N-acetyl-alpha-D-glucosamine</name>
        <dbReference type="ChEBI" id="CHEBI:57705"/>
    </ligand>
</feature>
<dbReference type="SUPFAM" id="SSF51161">
    <property type="entry name" value="Trimeric LpxA-like enzymes"/>
    <property type="match status" value="1"/>
</dbReference>
<dbReference type="Pfam" id="PF12804">
    <property type="entry name" value="NTP_transf_3"/>
    <property type="match status" value="1"/>
</dbReference>
<dbReference type="InterPro" id="IPR029044">
    <property type="entry name" value="Nucleotide-diphossugar_trans"/>
</dbReference>
<comment type="subunit">
    <text evidence="17">Homotrimer.</text>
</comment>
<dbReference type="GO" id="GO:0009252">
    <property type="term" value="P:peptidoglycan biosynthetic process"/>
    <property type="evidence" value="ECO:0007669"/>
    <property type="project" value="UniProtKB-UniRule"/>
</dbReference>
<dbReference type="GO" id="GO:0009245">
    <property type="term" value="P:lipid A biosynthetic process"/>
    <property type="evidence" value="ECO:0007669"/>
    <property type="project" value="UniProtKB-UniRule"/>
</dbReference>
<dbReference type="NCBIfam" id="TIGR01173">
    <property type="entry name" value="glmU"/>
    <property type="match status" value="1"/>
</dbReference>
<organism evidence="19 20">
    <name type="scientific">Aureimonas fodinaquatilis</name>
    <dbReference type="NCBI Taxonomy" id="2565783"/>
    <lineage>
        <taxon>Bacteria</taxon>
        <taxon>Pseudomonadati</taxon>
        <taxon>Pseudomonadota</taxon>
        <taxon>Alphaproteobacteria</taxon>
        <taxon>Hyphomicrobiales</taxon>
        <taxon>Aurantimonadaceae</taxon>
        <taxon>Aureimonas</taxon>
    </lineage>
</organism>
<feature type="binding site" evidence="17">
    <location>
        <position position="77"/>
    </location>
    <ligand>
        <name>UDP-N-acetyl-alpha-D-glucosamine</name>
        <dbReference type="ChEBI" id="CHEBI:57705"/>
    </ligand>
</feature>
<comment type="pathway">
    <text evidence="17">Bacterial outer membrane biogenesis; LPS lipid A biosynthesis.</text>
</comment>
<gene>
    <name evidence="17 19" type="primary">glmU</name>
    <name evidence="19" type="ORF">FPY71_08000</name>
</gene>
<dbReference type="GO" id="GO:0000902">
    <property type="term" value="P:cell morphogenesis"/>
    <property type="evidence" value="ECO:0007669"/>
    <property type="project" value="UniProtKB-UniRule"/>
</dbReference>
<dbReference type="PANTHER" id="PTHR43584">
    <property type="entry name" value="NUCLEOTIDYL TRANSFERASE"/>
    <property type="match status" value="1"/>
</dbReference>
<comment type="function">
    <text evidence="16 17">Catalyzes the last two sequential reactions in the de novo biosynthetic pathway for UDP-N-acetylglucosamine (UDP-GlcNAc). The C-terminal domain catalyzes the transfer of acetyl group from acetyl coenzyme A to glucosamine-1-phosphate (GlcN-1-P) to produce N-acetylglucosamine-1-phosphate (GlcNAc-1-P), which is converted into UDP-GlcNAc by the transfer of uridine 5-monophosphate (from uridine 5-triphosphate), a reaction catalyzed by the N-terminal domain.</text>
</comment>
<dbReference type="Gene3D" id="2.160.10.10">
    <property type="entry name" value="Hexapeptide repeat proteins"/>
    <property type="match status" value="1"/>
</dbReference>